<gene>
    <name evidence="1" type="ORF">C2845_PM13G08700</name>
</gene>
<accession>A0A3L6RHR2</accession>
<dbReference type="EMBL" id="PQIB02000008">
    <property type="protein sequence ID" value="RLN04044.1"/>
    <property type="molecule type" value="Genomic_DNA"/>
</dbReference>
<sequence>MRGTRLLPIRTVGELAAGAFEGNNDNSLGMECPWSSDLSRKMARAGSRPGRSQAGNERWQGLVDLECGDEADI</sequence>
<proteinExistence type="predicted"/>
<reference evidence="2" key="1">
    <citation type="journal article" date="2019" name="Nat. Commun.">
        <title>The genome of broomcorn millet.</title>
        <authorList>
            <person name="Zou C."/>
            <person name="Miki D."/>
            <person name="Li D."/>
            <person name="Tang Q."/>
            <person name="Xiao L."/>
            <person name="Rajput S."/>
            <person name="Deng P."/>
            <person name="Jia W."/>
            <person name="Huang R."/>
            <person name="Zhang M."/>
            <person name="Sun Y."/>
            <person name="Hu J."/>
            <person name="Fu X."/>
            <person name="Schnable P.S."/>
            <person name="Li F."/>
            <person name="Zhang H."/>
            <person name="Feng B."/>
            <person name="Zhu X."/>
            <person name="Liu R."/>
            <person name="Schnable J.C."/>
            <person name="Zhu J.-K."/>
            <person name="Zhang H."/>
        </authorList>
    </citation>
    <scope>NUCLEOTIDE SEQUENCE [LARGE SCALE GENOMIC DNA]</scope>
</reference>
<protein>
    <submittedName>
        <fullName evidence="1">Uncharacterized protein</fullName>
    </submittedName>
</protein>
<dbReference type="AlphaFoldDB" id="A0A3L6RHR2"/>
<name>A0A3L6RHR2_PANMI</name>
<comment type="caution">
    <text evidence="1">The sequence shown here is derived from an EMBL/GenBank/DDBJ whole genome shotgun (WGS) entry which is preliminary data.</text>
</comment>
<dbReference type="Proteomes" id="UP000275267">
    <property type="component" value="Unassembled WGS sequence"/>
</dbReference>
<organism evidence="1 2">
    <name type="scientific">Panicum miliaceum</name>
    <name type="common">Proso millet</name>
    <name type="synonym">Broomcorn millet</name>
    <dbReference type="NCBI Taxonomy" id="4540"/>
    <lineage>
        <taxon>Eukaryota</taxon>
        <taxon>Viridiplantae</taxon>
        <taxon>Streptophyta</taxon>
        <taxon>Embryophyta</taxon>
        <taxon>Tracheophyta</taxon>
        <taxon>Spermatophyta</taxon>
        <taxon>Magnoliopsida</taxon>
        <taxon>Liliopsida</taxon>
        <taxon>Poales</taxon>
        <taxon>Poaceae</taxon>
        <taxon>PACMAD clade</taxon>
        <taxon>Panicoideae</taxon>
        <taxon>Panicodae</taxon>
        <taxon>Paniceae</taxon>
        <taxon>Panicinae</taxon>
        <taxon>Panicum</taxon>
        <taxon>Panicum sect. Panicum</taxon>
    </lineage>
</organism>
<keyword evidence="2" id="KW-1185">Reference proteome</keyword>
<evidence type="ECO:0000313" key="1">
    <source>
        <dbReference type="EMBL" id="RLN04044.1"/>
    </source>
</evidence>
<evidence type="ECO:0000313" key="2">
    <source>
        <dbReference type="Proteomes" id="UP000275267"/>
    </source>
</evidence>